<keyword evidence="1" id="KW-0472">Membrane</keyword>
<keyword evidence="3" id="KW-1185">Reference proteome</keyword>
<dbReference type="Proteomes" id="UP001168528">
    <property type="component" value="Unassembled WGS sequence"/>
</dbReference>
<organism evidence="2 3">
    <name type="scientific">Rhodocytophaga aerolata</name>
    <dbReference type="NCBI Taxonomy" id="455078"/>
    <lineage>
        <taxon>Bacteria</taxon>
        <taxon>Pseudomonadati</taxon>
        <taxon>Bacteroidota</taxon>
        <taxon>Cytophagia</taxon>
        <taxon>Cytophagales</taxon>
        <taxon>Rhodocytophagaceae</taxon>
        <taxon>Rhodocytophaga</taxon>
    </lineage>
</organism>
<evidence type="ECO:0000256" key="1">
    <source>
        <dbReference type="SAM" id="Phobius"/>
    </source>
</evidence>
<comment type="caution">
    <text evidence="2">The sequence shown here is derived from an EMBL/GenBank/DDBJ whole genome shotgun (WGS) entry which is preliminary data.</text>
</comment>
<dbReference type="EMBL" id="JAUKPO010000022">
    <property type="protein sequence ID" value="MDO1449771.1"/>
    <property type="molecule type" value="Genomic_DNA"/>
</dbReference>
<protein>
    <submittedName>
        <fullName evidence="2">Uncharacterized protein</fullName>
    </submittedName>
</protein>
<keyword evidence="1" id="KW-0812">Transmembrane</keyword>
<evidence type="ECO:0000313" key="2">
    <source>
        <dbReference type="EMBL" id="MDO1449771.1"/>
    </source>
</evidence>
<feature type="transmembrane region" description="Helical" evidence="1">
    <location>
        <begin position="6"/>
        <end position="22"/>
    </location>
</feature>
<reference evidence="2" key="1">
    <citation type="submission" date="2023-07" db="EMBL/GenBank/DDBJ databases">
        <title>The genome sequence of Rhodocytophaga aerolata KACC 12507.</title>
        <authorList>
            <person name="Zhang X."/>
        </authorList>
    </citation>
    <scope>NUCLEOTIDE SEQUENCE</scope>
    <source>
        <strain evidence="2">KACC 12507</strain>
    </source>
</reference>
<evidence type="ECO:0000313" key="3">
    <source>
        <dbReference type="Proteomes" id="UP001168528"/>
    </source>
</evidence>
<keyword evidence="1" id="KW-1133">Transmembrane helix</keyword>
<proteinExistence type="predicted"/>
<dbReference type="RefSeq" id="WP_302040575.1">
    <property type="nucleotide sequence ID" value="NZ_JAUKPO010000022.1"/>
</dbReference>
<name>A0ABT8RDI1_9BACT</name>
<sequence>MENIGNITFAMVLVFVVLWVNFKKYRLTGSKRMYGYGMKKRKRQ</sequence>
<accession>A0ABT8RDI1</accession>
<gene>
    <name evidence="2" type="ORF">Q0590_26065</name>
</gene>